<evidence type="ECO:0000256" key="1">
    <source>
        <dbReference type="ARBA" id="ARBA00008705"/>
    </source>
</evidence>
<sequence length="354" mass="39010">MVHWTDHERHVIADVWGKINPDEIGPQALARLLIVYPWTQRYFSSFGNLSNAAAILGNPKVAAHGKVVVGGLDKAVKHLDNVKGTYAKLSELHSEKLHVDPSNFTLLADCLTITLAAKFGPSVFTAEVHEVWQKFLNVAVAALGKQASWPIASTFPEILPQKDFTKDLSISVRLILVFTGVSIIVKKKNLTSNLSLHSKIAGRTNSVTMVHWSESERRAIEDLWNKINVDEIGPQALARVLIVYPWTQRYFGKFGNLNSVAAILGNPAVAAHGKVVLNALDAAVKDLDDIKTIYSNLSQLHCEILNVDPDNFRLLADCLTIVVATKFGDDFTPEIQATWQKFLAVVVAALSSRY</sequence>
<feature type="domain" description="Globin" evidence="8">
    <location>
        <begin position="211"/>
        <end position="354"/>
    </location>
</feature>
<dbReference type="EMBL" id="MU551610">
    <property type="protein sequence ID" value="KAI5622670.1"/>
    <property type="molecule type" value="Genomic_DNA"/>
</dbReference>
<evidence type="ECO:0000313" key="10">
    <source>
        <dbReference type="Proteomes" id="UP001205998"/>
    </source>
</evidence>
<evidence type="ECO:0000313" key="9">
    <source>
        <dbReference type="EMBL" id="KAI5622670.1"/>
    </source>
</evidence>
<dbReference type="AlphaFoldDB" id="A0AAD5AVA1"/>
<dbReference type="GO" id="GO:0019825">
    <property type="term" value="F:oxygen binding"/>
    <property type="evidence" value="ECO:0007669"/>
    <property type="project" value="InterPro"/>
</dbReference>
<dbReference type="InterPro" id="IPR050056">
    <property type="entry name" value="Hemoglobin_oxygen_transport"/>
</dbReference>
<evidence type="ECO:0000256" key="4">
    <source>
        <dbReference type="ARBA" id="ARBA00022621"/>
    </source>
</evidence>
<gene>
    <name evidence="9" type="ORF">C0J50_17548</name>
</gene>
<dbReference type="Gene3D" id="1.10.490.10">
    <property type="entry name" value="Globins"/>
    <property type="match status" value="2"/>
</dbReference>
<dbReference type="InterPro" id="IPR012292">
    <property type="entry name" value="Globin/Proto"/>
</dbReference>
<dbReference type="GO" id="GO:0004601">
    <property type="term" value="F:peroxidase activity"/>
    <property type="evidence" value="ECO:0007669"/>
    <property type="project" value="TreeGrafter"/>
</dbReference>
<dbReference type="PROSITE" id="PS01033">
    <property type="entry name" value="GLOBIN"/>
    <property type="match status" value="2"/>
</dbReference>
<dbReference type="PANTHER" id="PTHR11442:SF101">
    <property type="entry name" value="HEMOGLOBIN, BETA ADULT 2"/>
    <property type="match status" value="1"/>
</dbReference>
<dbReference type="FunFam" id="1.10.490.10:FF:000001">
    <property type="entry name" value="Hemoglobin subunit beta"/>
    <property type="match status" value="2"/>
</dbReference>
<keyword evidence="3 7" id="KW-0349">Heme</keyword>
<dbReference type="GO" id="GO:0043177">
    <property type="term" value="F:organic acid binding"/>
    <property type="evidence" value="ECO:0007669"/>
    <property type="project" value="TreeGrafter"/>
</dbReference>
<evidence type="ECO:0000256" key="3">
    <source>
        <dbReference type="ARBA" id="ARBA00022617"/>
    </source>
</evidence>
<keyword evidence="6" id="KW-0408">Iron</keyword>
<evidence type="ECO:0000256" key="6">
    <source>
        <dbReference type="ARBA" id="ARBA00023004"/>
    </source>
</evidence>
<dbReference type="CDD" id="cd08925">
    <property type="entry name" value="Hb-beta-like"/>
    <property type="match status" value="2"/>
</dbReference>
<evidence type="ECO:0000259" key="8">
    <source>
        <dbReference type="PROSITE" id="PS01033"/>
    </source>
</evidence>
<evidence type="ECO:0000256" key="2">
    <source>
        <dbReference type="ARBA" id="ARBA00022448"/>
    </source>
</evidence>
<accession>A0AAD5AVA1</accession>
<reference evidence="9" key="1">
    <citation type="submission" date="2018-07" db="EMBL/GenBank/DDBJ databases">
        <title>Comparative genomics of catfishes provides insights into carnivory and benthic adaptation.</title>
        <authorList>
            <person name="Zhang Y."/>
            <person name="Wang D."/>
            <person name="Peng Z."/>
            <person name="Zheng S."/>
            <person name="Shao F."/>
            <person name="Tao W."/>
        </authorList>
    </citation>
    <scope>NUCLEOTIDE SEQUENCE</scope>
    <source>
        <strain evidence="9">Chongqing</strain>
    </source>
</reference>
<dbReference type="GO" id="GO:0020037">
    <property type="term" value="F:heme binding"/>
    <property type="evidence" value="ECO:0007669"/>
    <property type="project" value="InterPro"/>
</dbReference>
<dbReference type="PRINTS" id="PR00814">
    <property type="entry name" value="BETAHAEM"/>
</dbReference>
<dbReference type="PANTHER" id="PTHR11442">
    <property type="entry name" value="HEMOGLOBIN FAMILY MEMBER"/>
    <property type="match status" value="1"/>
</dbReference>
<organism evidence="9 10">
    <name type="scientific">Silurus asotus</name>
    <name type="common">Amur catfish</name>
    <name type="synonym">Parasilurus asotus</name>
    <dbReference type="NCBI Taxonomy" id="30991"/>
    <lineage>
        <taxon>Eukaryota</taxon>
        <taxon>Metazoa</taxon>
        <taxon>Chordata</taxon>
        <taxon>Craniata</taxon>
        <taxon>Vertebrata</taxon>
        <taxon>Euteleostomi</taxon>
        <taxon>Actinopterygii</taxon>
        <taxon>Neopterygii</taxon>
        <taxon>Teleostei</taxon>
        <taxon>Ostariophysi</taxon>
        <taxon>Siluriformes</taxon>
        <taxon>Siluridae</taxon>
        <taxon>Silurus</taxon>
    </lineage>
</organism>
<protein>
    <recommendedName>
        <fullName evidence="8">Globin domain-containing protein</fullName>
    </recommendedName>
</protein>
<feature type="domain" description="Globin" evidence="8">
    <location>
        <begin position="3"/>
        <end position="148"/>
    </location>
</feature>
<keyword evidence="10" id="KW-1185">Reference proteome</keyword>
<keyword evidence="2 7" id="KW-0813">Transport</keyword>
<keyword evidence="5" id="KW-0479">Metal-binding</keyword>
<comment type="similarity">
    <text evidence="1 7">Belongs to the globin family.</text>
</comment>
<dbReference type="SUPFAM" id="SSF46458">
    <property type="entry name" value="Globin-like"/>
    <property type="match status" value="2"/>
</dbReference>
<proteinExistence type="inferred from homology"/>
<dbReference type="GO" id="GO:0005833">
    <property type="term" value="C:hemoglobin complex"/>
    <property type="evidence" value="ECO:0007669"/>
    <property type="project" value="InterPro"/>
</dbReference>
<dbReference type="Proteomes" id="UP001205998">
    <property type="component" value="Unassembled WGS sequence"/>
</dbReference>
<dbReference type="GO" id="GO:0042744">
    <property type="term" value="P:hydrogen peroxide catabolic process"/>
    <property type="evidence" value="ECO:0007669"/>
    <property type="project" value="TreeGrafter"/>
</dbReference>
<dbReference type="InterPro" id="IPR000971">
    <property type="entry name" value="Globin"/>
</dbReference>
<dbReference type="InterPro" id="IPR009050">
    <property type="entry name" value="Globin-like_sf"/>
</dbReference>
<dbReference type="GO" id="GO:0072562">
    <property type="term" value="C:blood microparticle"/>
    <property type="evidence" value="ECO:0007669"/>
    <property type="project" value="TreeGrafter"/>
</dbReference>
<comment type="caution">
    <text evidence="9">The sequence shown here is derived from an EMBL/GenBank/DDBJ whole genome shotgun (WGS) entry which is preliminary data.</text>
</comment>
<evidence type="ECO:0000256" key="5">
    <source>
        <dbReference type="ARBA" id="ARBA00022723"/>
    </source>
</evidence>
<dbReference type="Pfam" id="PF00042">
    <property type="entry name" value="Globin"/>
    <property type="match status" value="2"/>
</dbReference>
<dbReference type="GO" id="GO:0005344">
    <property type="term" value="F:oxygen carrier activity"/>
    <property type="evidence" value="ECO:0007669"/>
    <property type="project" value="UniProtKB-KW"/>
</dbReference>
<name>A0AAD5AVA1_SILAS</name>
<feature type="non-terminal residue" evidence="9">
    <location>
        <position position="354"/>
    </location>
</feature>
<dbReference type="GO" id="GO:0031838">
    <property type="term" value="C:haptoglobin-hemoglobin complex"/>
    <property type="evidence" value="ECO:0007669"/>
    <property type="project" value="TreeGrafter"/>
</dbReference>
<dbReference type="InterPro" id="IPR002337">
    <property type="entry name" value="Hemoglobin_b"/>
</dbReference>
<evidence type="ECO:0000256" key="7">
    <source>
        <dbReference type="RuleBase" id="RU000356"/>
    </source>
</evidence>
<keyword evidence="4 7" id="KW-0561">Oxygen transport</keyword>
<dbReference type="GO" id="GO:0031720">
    <property type="term" value="F:haptoglobin binding"/>
    <property type="evidence" value="ECO:0007669"/>
    <property type="project" value="TreeGrafter"/>
</dbReference>
<dbReference type="GO" id="GO:0046872">
    <property type="term" value="F:metal ion binding"/>
    <property type="evidence" value="ECO:0007669"/>
    <property type="project" value="UniProtKB-KW"/>
</dbReference>